<sequence>MAYSCCLSAPSLAGPSPAVVAKIGGGRRDARGRGFSAVGMLAPLRRDRNGRSLVVCMAPEEEKMTRQSPLDFSIEAGIMCEPCKGRGWLLCDFCEGKKTYVKAENNRIYRRCPTCKAVGYVICQKCKVFKCVTFPDYSDGMEGVDKFGRYPGDF</sequence>
<organism evidence="1 2">
    <name type="scientific">Ananas comosus</name>
    <name type="common">Pineapple</name>
    <name type="synonym">Ananas ananas</name>
    <dbReference type="NCBI Taxonomy" id="4615"/>
    <lineage>
        <taxon>Eukaryota</taxon>
        <taxon>Viridiplantae</taxon>
        <taxon>Streptophyta</taxon>
        <taxon>Embryophyta</taxon>
        <taxon>Tracheophyta</taxon>
        <taxon>Spermatophyta</taxon>
        <taxon>Magnoliopsida</taxon>
        <taxon>Liliopsida</taxon>
        <taxon>Poales</taxon>
        <taxon>Bromeliaceae</taxon>
        <taxon>Bromelioideae</taxon>
        <taxon>Ananas</taxon>
    </lineage>
</organism>
<dbReference type="OrthoDB" id="2016860at2759"/>
<reference evidence="1" key="1">
    <citation type="journal article" date="2015" name="Nat. Genet.">
        <title>The pineapple genome and the evolution of CAM photosynthesis.</title>
        <authorList>
            <person name="Ming R."/>
            <person name="VanBuren R."/>
            <person name="Wai C.M."/>
            <person name="Tang H."/>
            <person name="Schatz M.C."/>
            <person name="Bowers J.E."/>
            <person name="Lyons E."/>
            <person name="Wang M.L."/>
            <person name="Chen J."/>
            <person name="Biggers E."/>
            <person name="Zhang J."/>
            <person name="Huang L."/>
            <person name="Zhang L."/>
            <person name="Miao W."/>
            <person name="Zhang J."/>
            <person name="Ye Z."/>
            <person name="Miao C."/>
            <person name="Lin Z."/>
            <person name="Wang H."/>
            <person name="Zhou H."/>
            <person name="Yim W.C."/>
            <person name="Priest H.D."/>
            <person name="Zheng C."/>
            <person name="Woodhouse M."/>
            <person name="Edger P.P."/>
            <person name="Guyot R."/>
            <person name="Guo H.B."/>
            <person name="Guo H."/>
            <person name="Zheng G."/>
            <person name="Singh R."/>
            <person name="Sharma A."/>
            <person name="Min X."/>
            <person name="Zheng Y."/>
            <person name="Lee H."/>
            <person name="Gurtowski J."/>
            <person name="Sedlazeck F.J."/>
            <person name="Harkess A."/>
            <person name="McKain M.R."/>
            <person name="Liao Z."/>
            <person name="Fang J."/>
            <person name="Liu J."/>
            <person name="Zhang X."/>
            <person name="Zhang Q."/>
            <person name="Hu W."/>
            <person name="Qin Y."/>
            <person name="Wang K."/>
            <person name="Chen L.Y."/>
            <person name="Shirley N."/>
            <person name="Lin Y.R."/>
            <person name="Liu L.Y."/>
            <person name="Hernandez A.G."/>
            <person name="Wright C.L."/>
            <person name="Bulone V."/>
            <person name="Tuskan G.A."/>
            <person name="Heath K."/>
            <person name="Zee F."/>
            <person name="Moore P.H."/>
            <person name="Sunkar R."/>
            <person name="Leebens-Mack J.H."/>
            <person name="Mockler T."/>
            <person name="Bennetzen J.L."/>
            <person name="Freeling M."/>
            <person name="Sankoff D."/>
            <person name="Paterson A.H."/>
            <person name="Zhu X."/>
            <person name="Yang X."/>
            <person name="Smith J.A."/>
            <person name="Cushman J.C."/>
            <person name="Paull R.E."/>
            <person name="Yu Q."/>
        </authorList>
    </citation>
    <scope>NUCLEOTIDE SEQUENCE [LARGE SCALE GENOMIC DNA]</scope>
    <source>
        <strain evidence="1">cv. F153</strain>
    </source>
</reference>
<dbReference type="SUPFAM" id="SSF57938">
    <property type="entry name" value="DnaJ/Hsp40 cysteine-rich domain"/>
    <property type="match status" value="1"/>
</dbReference>
<dbReference type="PANTHER" id="PTHR35713:SF1">
    <property type="entry name" value="ARGININE_SERINE-RICH-LIKE SPLICING FACTOR"/>
    <property type="match status" value="1"/>
</dbReference>
<dbReference type="PANTHER" id="PTHR35713">
    <property type="entry name" value="ARGININE/SERINE-RICH-LIKE SPLICING FACTOR"/>
    <property type="match status" value="1"/>
</dbReference>
<evidence type="ECO:0000313" key="1">
    <source>
        <dbReference type="Proteomes" id="UP000515123"/>
    </source>
</evidence>
<dbReference type="AlphaFoldDB" id="A0A6P5GSE1"/>
<protein>
    <submittedName>
        <fullName evidence="2">Uncharacterized protein LOC109725789</fullName>
    </submittedName>
</protein>
<keyword evidence="1" id="KW-1185">Reference proteome</keyword>
<dbReference type="RefSeq" id="XP_020110737.1">
    <property type="nucleotide sequence ID" value="XM_020255148.1"/>
</dbReference>
<accession>A0A6P5GSE1</accession>
<dbReference type="Proteomes" id="UP000515123">
    <property type="component" value="Linkage group 20"/>
</dbReference>
<proteinExistence type="predicted"/>
<reference evidence="2" key="2">
    <citation type="submission" date="2025-08" db="UniProtKB">
        <authorList>
            <consortium name="RefSeq"/>
        </authorList>
    </citation>
    <scope>IDENTIFICATION</scope>
    <source>
        <tissue evidence="2">Leaf</tissue>
    </source>
</reference>
<evidence type="ECO:0000313" key="2">
    <source>
        <dbReference type="RefSeq" id="XP_020110737.1"/>
    </source>
</evidence>
<gene>
    <name evidence="2" type="primary">LOC109725789</name>
</gene>
<dbReference type="GeneID" id="109725789"/>
<dbReference type="InterPro" id="IPR036410">
    <property type="entry name" value="HSP_DnaJ_Cys-rich_dom_sf"/>
</dbReference>
<name>A0A6P5GSE1_ANACO</name>